<dbReference type="Proteomes" id="UP000003856">
    <property type="component" value="Unassembled WGS sequence"/>
</dbReference>
<dbReference type="AlphaFoldDB" id="C5T5X5"/>
<evidence type="ECO:0000313" key="4">
    <source>
        <dbReference type="Proteomes" id="UP000003856"/>
    </source>
</evidence>
<keyword evidence="4" id="KW-1185">Reference proteome</keyword>
<evidence type="ECO:0000313" key="3">
    <source>
        <dbReference type="EMBL" id="EER60103.1"/>
    </source>
</evidence>
<dbReference type="EMBL" id="ACQT01000074">
    <property type="protein sequence ID" value="EER60103.1"/>
    <property type="molecule type" value="Genomic_DNA"/>
</dbReference>
<feature type="domain" description="AraC-type arabinose-binding/dimerisation" evidence="2">
    <location>
        <begin position="19"/>
        <end position="65"/>
    </location>
</feature>
<dbReference type="Gene3D" id="2.60.120.10">
    <property type="entry name" value="Jelly Rolls"/>
    <property type="match status" value="1"/>
</dbReference>
<accession>C5T5X5</accession>
<evidence type="ECO:0000259" key="2">
    <source>
        <dbReference type="Pfam" id="PF02311"/>
    </source>
</evidence>
<evidence type="ECO:0000256" key="1">
    <source>
        <dbReference type="ARBA" id="ARBA00023125"/>
    </source>
</evidence>
<dbReference type="RefSeq" id="WP_005796693.1">
    <property type="nucleotide sequence ID" value="NZ_ACQT01000074.1"/>
</dbReference>
<dbReference type="GO" id="GO:0006355">
    <property type="term" value="P:regulation of DNA-templated transcription"/>
    <property type="evidence" value="ECO:0007669"/>
    <property type="project" value="InterPro"/>
</dbReference>
<organism evidence="3 4">
    <name type="scientific">Acidovorax delafieldii 2AN</name>
    <dbReference type="NCBI Taxonomy" id="573060"/>
    <lineage>
        <taxon>Bacteria</taxon>
        <taxon>Pseudomonadati</taxon>
        <taxon>Pseudomonadota</taxon>
        <taxon>Betaproteobacteria</taxon>
        <taxon>Burkholderiales</taxon>
        <taxon>Comamonadaceae</taxon>
        <taxon>Acidovorax</taxon>
    </lineage>
</organism>
<proteinExistence type="predicted"/>
<dbReference type="SUPFAM" id="SSF51182">
    <property type="entry name" value="RmlC-like cupins"/>
    <property type="match status" value="1"/>
</dbReference>
<keyword evidence="1" id="KW-0238">DNA-binding</keyword>
<sequence>MDTAGLLSVRRYGASPGCHSHGHFQVLLGLSGTLELEVEGRGMRVATGGGCVIAPGDRHDFASTRGSLCLVLDSAHPGWAQCAQQRGAMAPPAAALPLAHFLADALQNARPLAQAHGPALLLEAWLAGTGAPADR</sequence>
<comment type="caution">
    <text evidence="3">The sequence shown here is derived from an EMBL/GenBank/DDBJ whole genome shotgun (WGS) entry which is preliminary data.</text>
</comment>
<dbReference type="GO" id="GO:0003677">
    <property type="term" value="F:DNA binding"/>
    <property type="evidence" value="ECO:0007669"/>
    <property type="project" value="UniProtKB-KW"/>
</dbReference>
<feature type="non-terminal residue" evidence="3">
    <location>
        <position position="135"/>
    </location>
</feature>
<protein>
    <submittedName>
        <fullName evidence="3">Transcriptional regulator, AraC family</fullName>
    </submittedName>
</protein>
<gene>
    <name evidence="3" type="ORF">AcdelDRAFT_2305</name>
</gene>
<name>C5T5X5_ACIDE</name>
<dbReference type="InterPro" id="IPR003313">
    <property type="entry name" value="AraC-bd"/>
</dbReference>
<dbReference type="InterPro" id="IPR014710">
    <property type="entry name" value="RmlC-like_jellyroll"/>
</dbReference>
<reference evidence="3 4" key="1">
    <citation type="submission" date="2009-05" db="EMBL/GenBank/DDBJ databases">
        <title>The draft genome of Acidovorax delafieldii 2AN.</title>
        <authorList>
            <consortium name="US DOE Joint Genome Institute (JGI-PGF)"/>
            <person name="Lucas S."/>
            <person name="Copeland A."/>
            <person name="Lapidus A."/>
            <person name="Glavina del Rio T."/>
            <person name="Tice H."/>
            <person name="Bruce D."/>
            <person name="Goodwin L."/>
            <person name="Pitluck S."/>
            <person name="Larimer F."/>
            <person name="Land M.L."/>
            <person name="Hauser L."/>
            <person name="Shelobolina E.S."/>
            <person name="Picardal F."/>
            <person name="Roden E."/>
            <person name="Emerson D."/>
        </authorList>
    </citation>
    <scope>NUCLEOTIDE SEQUENCE [LARGE SCALE GENOMIC DNA]</scope>
    <source>
        <strain evidence="3 4">2AN</strain>
    </source>
</reference>
<dbReference type="InterPro" id="IPR011051">
    <property type="entry name" value="RmlC_Cupin_sf"/>
</dbReference>
<dbReference type="Pfam" id="PF02311">
    <property type="entry name" value="AraC_binding"/>
    <property type="match status" value="1"/>
</dbReference>